<gene>
    <name evidence="2" type="ORF">L485_09295</name>
</gene>
<comment type="caution">
    <text evidence="2">The sequence shown here is derived from an EMBL/GenBank/DDBJ whole genome shotgun (WGS) entry which is preliminary data.</text>
</comment>
<protein>
    <submittedName>
        <fullName evidence="2">Uncharacterized protein</fullName>
    </submittedName>
</protein>
<evidence type="ECO:0000256" key="1">
    <source>
        <dbReference type="SAM" id="MobiDB-lite"/>
    </source>
</evidence>
<dbReference type="PATRIC" id="fig|1114964.3.peg.1819"/>
<accession>T0HXB6</accession>
<feature type="region of interest" description="Disordered" evidence="1">
    <location>
        <begin position="33"/>
        <end position="62"/>
    </location>
</feature>
<dbReference type="AlphaFoldDB" id="T0HXB6"/>
<dbReference type="RefSeq" id="WP_021244775.1">
    <property type="nucleotide sequence ID" value="NZ_ATIB01000050.1"/>
</dbReference>
<keyword evidence="3" id="KW-1185">Reference proteome</keyword>
<name>T0HXB6_9SPHN</name>
<evidence type="ECO:0000313" key="2">
    <source>
        <dbReference type="EMBL" id="EQB02199.1"/>
    </source>
</evidence>
<organism evidence="2 3">
    <name type="scientific">Sphingobium baderi LL03</name>
    <dbReference type="NCBI Taxonomy" id="1114964"/>
    <lineage>
        <taxon>Bacteria</taxon>
        <taxon>Pseudomonadati</taxon>
        <taxon>Pseudomonadota</taxon>
        <taxon>Alphaproteobacteria</taxon>
        <taxon>Sphingomonadales</taxon>
        <taxon>Sphingomonadaceae</taxon>
        <taxon>Sphingobium</taxon>
    </lineage>
</organism>
<dbReference type="OrthoDB" id="7478815at2"/>
<evidence type="ECO:0000313" key="3">
    <source>
        <dbReference type="Proteomes" id="UP000015524"/>
    </source>
</evidence>
<dbReference type="Proteomes" id="UP000015524">
    <property type="component" value="Unassembled WGS sequence"/>
</dbReference>
<proteinExistence type="predicted"/>
<dbReference type="EMBL" id="ATIB01000050">
    <property type="protein sequence ID" value="EQB02199.1"/>
    <property type="molecule type" value="Genomic_DNA"/>
</dbReference>
<dbReference type="PROSITE" id="PS51257">
    <property type="entry name" value="PROKAR_LIPOPROTEIN"/>
    <property type="match status" value="1"/>
</dbReference>
<reference evidence="2 3" key="1">
    <citation type="journal article" date="2013" name="Genome Announc.">
        <title>Draft Genome Sequence of a Hexachlorocyclohexane-Degrading Bacterium, Sphingobium baderi Strain LL03T.</title>
        <authorList>
            <person name="Kaur J."/>
            <person name="Verma H."/>
            <person name="Tripathi C."/>
            <person name="Khurana J.P."/>
            <person name="Lal R."/>
        </authorList>
    </citation>
    <scope>NUCLEOTIDE SEQUENCE [LARGE SCALE GENOMIC DNA]</scope>
    <source>
        <strain evidence="2 3">LL03</strain>
    </source>
</reference>
<sequence>MRLLILPLLAGLASCGSDGDDVAHSLGEGQRNETAALVPEEPVPARPEPETPVSGASMPEFAPQYPGSIIKSVSTAQSGSDLHEVSLETSDDAAAIMAFYREKFLAGGLRKTADFMSGGTGMLSAAARDKKASIAISKNGARNVIIVTFSGG</sequence>